<dbReference type="EMBL" id="LN856998">
    <property type="protein sequence ID" value="CRZ25086.1"/>
    <property type="molecule type" value="Genomic_DNA"/>
</dbReference>
<dbReference type="WormBase" id="Bm583">
    <property type="protein sequence ID" value="BM47100"/>
    <property type="gene ID" value="WBGene00220844"/>
</dbReference>
<accession>A0A0H5S923</accession>
<dbReference type="OMA" id="ISKIYYC"/>
<reference evidence="1" key="2">
    <citation type="submission" date="2012-12" db="EMBL/GenBank/DDBJ databases">
        <authorList>
            <person name="Gao Y.W."/>
            <person name="Fan S.T."/>
            <person name="Sun H.T."/>
            <person name="Wang Z."/>
            <person name="Gao X.L."/>
            <person name="Li Y.G."/>
            <person name="Wang T.C."/>
            <person name="Zhang K."/>
            <person name="Xu W.W."/>
            <person name="Yu Z.J."/>
            <person name="Xia X.Z."/>
        </authorList>
    </citation>
    <scope>NUCLEOTIDE SEQUENCE</scope>
    <source>
        <strain evidence="1">FR3</strain>
    </source>
</reference>
<sequence length="187" mass="22110">MTGIVISKIYYCNHWAVRRTFSHYEFVRQCSFIDESTDVKNKEEHAINLLQNLWDLQHGVKYLEDEIVERHCMEAVQLLVLLWIVHCFEKTEAGQWLQHCPIFYAELFGNSNPRQIIQNLYKTELNNIQMILLTDTLRIRVELLDCSCSDLDAEQSKLPQCLVPQHTEREITSRPILTFLKFNQVPE</sequence>
<evidence type="ECO:0000313" key="2">
    <source>
        <dbReference type="WormBase" id="Bm583"/>
    </source>
</evidence>
<reference evidence="1" key="1">
    <citation type="journal article" date="2007" name="Science">
        <title>Draft genome of the filarial nematode parasite Brugia malayi.</title>
        <authorList>
            <person name="Ghedin E."/>
            <person name="Wang S."/>
            <person name="Spiro D."/>
            <person name="Caler E."/>
            <person name="Zhao Q."/>
            <person name="Crabtree J."/>
            <person name="Allen J.E."/>
            <person name="Delcher A.L."/>
            <person name="Guiliano D.B."/>
            <person name="Miranda-Saavedra D."/>
            <person name="Angiuoli S.V."/>
            <person name="Creasy T."/>
            <person name="Amedeo P."/>
            <person name="Haas B."/>
            <person name="El-Sayed N.M."/>
            <person name="Wortman J.R."/>
            <person name="Feldblyum T."/>
            <person name="Tallon L."/>
            <person name="Schatz M."/>
            <person name="Shumway M."/>
            <person name="Koo H."/>
            <person name="Salzberg S.L."/>
            <person name="Schobel S."/>
            <person name="Pertea M."/>
            <person name="Pop M."/>
            <person name="White O."/>
            <person name="Barton G.J."/>
            <person name="Carlow C.K."/>
            <person name="Crawford M.J."/>
            <person name="Daub J."/>
            <person name="Dimmic M.W."/>
            <person name="Estes C.F."/>
            <person name="Foster J.M."/>
            <person name="Ganatra M."/>
            <person name="Gregory W.F."/>
            <person name="Johnson N.M."/>
            <person name="Jin J."/>
            <person name="Komuniecki R."/>
            <person name="Korf I."/>
            <person name="Kumar S."/>
            <person name="Laney S."/>
            <person name="Li B.W."/>
            <person name="Li W."/>
            <person name="Lindblom T.H."/>
            <person name="Lustigman S."/>
            <person name="Ma D."/>
            <person name="Maina C.V."/>
            <person name="Martin D.M."/>
            <person name="McCarter J.P."/>
            <person name="McReynolds L."/>
            <person name="Mitreva M."/>
            <person name="Nutman T.B."/>
            <person name="Parkinson J."/>
            <person name="Peregrin-Alvarez J.M."/>
            <person name="Poole C."/>
            <person name="Ren Q."/>
            <person name="Saunders L."/>
            <person name="Sluder A.E."/>
            <person name="Smith K."/>
            <person name="Stanke M."/>
            <person name="Unnasch T.R."/>
            <person name="Ware J."/>
            <person name="Wei A.D."/>
            <person name="Weil G."/>
            <person name="Williams D.J."/>
            <person name="Zhang Y."/>
            <person name="Williams S.A."/>
            <person name="Fraser-Liggett C."/>
            <person name="Slatko B."/>
            <person name="Blaxter M.L."/>
            <person name="Scott A.L."/>
        </authorList>
    </citation>
    <scope>NUCLEOTIDE SEQUENCE</scope>
    <source>
        <strain evidence="1">FR3</strain>
    </source>
</reference>
<protein>
    <submittedName>
        <fullName evidence="1">Bm583</fullName>
    </submittedName>
</protein>
<organism evidence="1">
    <name type="scientific">Brugia malayi</name>
    <name type="common">Filarial nematode worm</name>
    <dbReference type="NCBI Taxonomy" id="6279"/>
    <lineage>
        <taxon>Eukaryota</taxon>
        <taxon>Metazoa</taxon>
        <taxon>Ecdysozoa</taxon>
        <taxon>Nematoda</taxon>
        <taxon>Chromadorea</taxon>
        <taxon>Rhabditida</taxon>
        <taxon>Spirurina</taxon>
        <taxon>Spiruromorpha</taxon>
        <taxon>Filarioidea</taxon>
        <taxon>Onchocercidae</taxon>
        <taxon>Brugia</taxon>
    </lineage>
</organism>
<gene>
    <name evidence="1 2" type="ORF">Bm583</name>
    <name evidence="1" type="ORF">BM_Bm583</name>
</gene>
<proteinExistence type="predicted"/>
<dbReference type="AlphaFoldDB" id="A0A0H5S923"/>
<evidence type="ECO:0000313" key="1">
    <source>
        <dbReference type="EMBL" id="CRZ25086.1"/>
    </source>
</evidence>
<name>A0A0H5S923_BRUMA</name>